<sequence length="99" mass="11000">MARRCREGWGRRVLSRSRSKGVCWLVALMGVGGRDDDLILPRRGDAVHHTFASDPSWMLRWSGGREGIASDVRGPVLNGRTVHGRAGLVLHRRMVQASL</sequence>
<dbReference type="EMBL" id="JAUJYN010000002">
    <property type="protein sequence ID" value="KAK1278267.1"/>
    <property type="molecule type" value="Genomic_DNA"/>
</dbReference>
<evidence type="ECO:0008006" key="3">
    <source>
        <dbReference type="Google" id="ProtNLM"/>
    </source>
</evidence>
<reference evidence="1" key="1">
    <citation type="journal article" date="2023" name="Nat. Commun.">
        <title>Diploid and tetraploid genomes of Acorus and the evolution of monocots.</title>
        <authorList>
            <person name="Ma L."/>
            <person name="Liu K.W."/>
            <person name="Li Z."/>
            <person name="Hsiao Y.Y."/>
            <person name="Qi Y."/>
            <person name="Fu T."/>
            <person name="Tang G.D."/>
            <person name="Zhang D."/>
            <person name="Sun W.H."/>
            <person name="Liu D.K."/>
            <person name="Li Y."/>
            <person name="Chen G.Z."/>
            <person name="Liu X.D."/>
            <person name="Liao X.Y."/>
            <person name="Jiang Y.T."/>
            <person name="Yu X."/>
            <person name="Hao Y."/>
            <person name="Huang J."/>
            <person name="Zhao X.W."/>
            <person name="Ke S."/>
            <person name="Chen Y.Y."/>
            <person name="Wu W.L."/>
            <person name="Hsu J.L."/>
            <person name="Lin Y.F."/>
            <person name="Huang M.D."/>
            <person name="Li C.Y."/>
            <person name="Huang L."/>
            <person name="Wang Z.W."/>
            <person name="Zhao X."/>
            <person name="Zhong W.Y."/>
            <person name="Peng D.H."/>
            <person name="Ahmad S."/>
            <person name="Lan S."/>
            <person name="Zhang J.S."/>
            <person name="Tsai W.C."/>
            <person name="Van de Peer Y."/>
            <person name="Liu Z.J."/>
        </authorList>
    </citation>
    <scope>NUCLEOTIDE SEQUENCE</scope>
    <source>
        <strain evidence="1">SCP</strain>
    </source>
</reference>
<reference evidence="1" key="2">
    <citation type="submission" date="2023-06" db="EMBL/GenBank/DDBJ databases">
        <authorList>
            <person name="Ma L."/>
            <person name="Liu K.-W."/>
            <person name="Li Z."/>
            <person name="Hsiao Y.-Y."/>
            <person name="Qi Y."/>
            <person name="Fu T."/>
            <person name="Tang G."/>
            <person name="Zhang D."/>
            <person name="Sun W.-H."/>
            <person name="Liu D.-K."/>
            <person name="Li Y."/>
            <person name="Chen G.-Z."/>
            <person name="Liu X.-D."/>
            <person name="Liao X.-Y."/>
            <person name="Jiang Y.-T."/>
            <person name="Yu X."/>
            <person name="Hao Y."/>
            <person name="Huang J."/>
            <person name="Zhao X.-W."/>
            <person name="Ke S."/>
            <person name="Chen Y.-Y."/>
            <person name="Wu W.-L."/>
            <person name="Hsu J.-L."/>
            <person name="Lin Y.-F."/>
            <person name="Huang M.-D."/>
            <person name="Li C.-Y."/>
            <person name="Huang L."/>
            <person name="Wang Z.-W."/>
            <person name="Zhao X."/>
            <person name="Zhong W.-Y."/>
            <person name="Peng D.-H."/>
            <person name="Ahmad S."/>
            <person name="Lan S."/>
            <person name="Zhang J.-S."/>
            <person name="Tsai W.-C."/>
            <person name="Van De Peer Y."/>
            <person name="Liu Z.-J."/>
        </authorList>
    </citation>
    <scope>NUCLEOTIDE SEQUENCE</scope>
    <source>
        <strain evidence="1">SCP</strain>
        <tissue evidence="1">Leaves</tissue>
    </source>
</reference>
<comment type="caution">
    <text evidence="1">The sequence shown here is derived from an EMBL/GenBank/DDBJ whole genome shotgun (WGS) entry which is preliminary data.</text>
</comment>
<keyword evidence="2" id="KW-1185">Reference proteome</keyword>
<gene>
    <name evidence="1" type="ORF">QJS04_geneDACA015728</name>
</gene>
<dbReference type="AlphaFoldDB" id="A0AAV9BP94"/>
<proteinExistence type="predicted"/>
<evidence type="ECO:0000313" key="2">
    <source>
        <dbReference type="Proteomes" id="UP001179952"/>
    </source>
</evidence>
<name>A0AAV9BP94_ACOGR</name>
<organism evidence="1 2">
    <name type="scientific">Acorus gramineus</name>
    <name type="common">Dwarf sweet flag</name>
    <dbReference type="NCBI Taxonomy" id="55184"/>
    <lineage>
        <taxon>Eukaryota</taxon>
        <taxon>Viridiplantae</taxon>
        <taxon>Streptophyta</taxon>
        <taxon>Embryophyta</taxon>
        <taxon>Tracheophyta</taxon>
        <taxon>Spermatophyta</taxon>
        <taxon>Magnoliopsida</taxon>
        <taxon>Liliopsida</taxon>
        <taxon>Acoraceae</taxon>
        <taxon>Acorus</taxon>
    </lineage>
</organism>
<evidence type="ECO:0000313" key="1">
    <source>
        <dbReference type="EMBL" id="KAK1278267.1"/>
    </source>
</evidence>
<dbReference type="Proteomes" id="UP001179952">
    <property type="component" value="Unassembled WGS sequence"/>
</dbReference>
<accession>A0AAV9BP94</accession>
<protein>
    <recommendedName>
        <fullName evidence="3">Secreted protein</fullName>
    </recommendedName>
</protein>